<dbReference type="EMBL" id="CATNWA010015243">
    <property type="protein sequence ID" value="CAI9581135.1"/>
    <property type="molecule type" value="Genomic_DNA"/>
</dbReference>
<feature type="non-terminal residue" evidence="1">
    <location>
        <position position="1"/>
    </location>
</feature>
<dbReference type="Proteomes" id="UP001162483">
    <property type="component" value="Unassembled WGS sequence"/>
</dbReference>
<protein>
    <submittedName>
        <fullName evidence="1">Uncharacterized protein</fullName>
    </submittedName>
</protein>
<name>A0ABN9E8B8_9NEOB</name>
<keyword evidence="2" id="KW-1185">Reference proteome</keyword>
<gene>
    <name evidence="1" type="ORF">SPARVUS_LOCUS9401318</name>
</gene>
<sequence>TGYILNIEPFIQLSIQSLRFIDLIHPKNRTIYPTVHPEPPVYRLALGNN</sequence>
<organism evidence="1 2">
    <name type="scientific">Staurois parvus</name>
    <dbReference type="NCBI Taxonomy" id="386267"/>
    <lineage>
        <taxon>Eukaryota</taxon>
        <taxon>Metazoa</taxon>
        <taxon>Chordata</taxon>
        <taxon>Craniata</taxon>
        <taxon>Vertebrata</taxon>
        <taxon>Euteleostomi</taxon>
        <taxon>Amphibia</taxon>
        <taxon>Batrachia</taxon>
        <taxon>Anura</taxon>
        <taxon>Neobatrachia</taxon>
        <taxon>Ranoidea</taxon>
        <taxon>Ranidae</taxon>
        <taxon>Staurois</taxon>
    </lineage>
</organism>
<proteinExistence type="predicted"/>
<accession>A0ABN9E8B8</accession>
<evidence type="ECO:0000313" key="2">
    <source>
        <dbReference type="Proteomes" id="UP001162483"/>
    </source>
</evidence>
<comment type="caution">
    <text evidence="1">The sequence shown here is derived from an EMBL/GenBank/DDBJ whole genome shotgun (WGS) entry which is preliminary data.</text>
</comment>
<evidence type="ECO:0000313" key="1">
    <source>
        <dbReference type="EMBL" id="CAI9581135.1"/>
    </source>
</evidence>
<reference evidence="1" key="1">
    <citation type="submission" date="2023-05" db="EMBL/GenBank/DDBJ databases">
        <authorList>
            <person name="Stuckert A."/>
        </authorList>
    </citation>
    <scope>NUCLEOTIDE SEQUENCE</scope>
</reference>